<evidence type="ECO:0000259" key="3">
    <source>
        <dbReference type="Pfam" id="PF02709"/>
    </source>
</evidence>
<dbReference type="EC" id="2.4.-.-" evidence="4"/>
<dbReference type="Pfam" id="PF02709">
    <property type="entry name" value="Glyco_transf_7C"/>
    <property type="match status" value="1"/>
</dbReference>
<gene>
    <name evidence="4" type="ORF">NM203_15700</name>
</gene>
<keyword evidence="4" id="KW-0328">Glycosyltransferase</keyword>
<accession>A0ABT1M3A2</accession>
<dbReference type="InterPro" id="IPR027791">
    <property type="entry name" value="Galactosyl_T_C"/>
</dbReference>
<protein>
    <submittedName>
        <fullName evidence="4">Glycosyltransferase</fullName>
        <ecNumber evidence="4">2.4.-.-</ecNumber>
    </submittedName>
</protein>
<dbReference type="InterPro" id="IPR050834">
    <property type="entry name" value="Glycosyltransf_2"/>
</dbReference>
<keyword evidence="5" id="KW-1185">Reference proteome</keyword>
<dbReference type="RefSeq" id="WP_255060953.1">
    <property type="nucleotide sequence ID" value="NZ_JANDBD010000006.1"/>
</dbReference>
<feature type="domain" description="Galactosyltransferase C-terminal" evidence="3">
    <location>
        <begin position="196"/>
        <end position="238"/>
    </location>
</feature>
<dbReference type="InterPro" id="IPR001173">
    <property type="entry name" value="Glyco_trans_2-like"/>
</dbReference>
<dbReference type="EMBL" id="JANDBD010000006">
    <property type="protein sequence ID" value="MCP9273633.1"/>
    <property type="molecule type" value="Genomic_DNA"/>
</dbReference>
<dbReference type="Pfam" id="PF00535">
    <property type="entry name" value="Glycos_transf_2"/>
    <property type="match status" value="1"/>
</dbReference>
<feature type="domain" description="Glycosyltransferase 2-like" evidence="2">
    <location>
        <begin position="37"/>
        <end position="157"/>
    </location>
</feature>
<keyword evidence="1 4" id="KW-0808">Transferase</keyword>
<dbReference type="Proteomes" id="UP001651690">
    <property type="component" value="Unassembled WGS sequence"/>
</dbReference>
<dbReference type="GO" id="GO:0016757">
    <property type="term" value="F:glycosyltransferase activity"/>
    <property type="evidence" value="ECO:0007669"/>
    <property type="project" value="UniProtKB-KW"/>
</dbReference>
<dbReference type="PANTHER" id="PTHR43685:SF2">
    <property type="entry name" value="GLYCOSYLTRANSFERASE 2-LIKE DOMAIN-CONTAINING PROTEIN"/>
    <property type="match status" value="1"/>
</dbReference>
<evidence type="ECO:0000313" key="5">
    <source>
        <dbReference type="Proteomes" id="UP001651690"/>
    </source>
</evidence>
<dbReference type="Gene3D" id="3.90.550.10">
    <property type="entry name" value="Spore Coat Polysaccharide Biosynthesis Protein SpsA, Chain A"/>
    <property type="match status" value="1"/>
</dbReference>
<comment type="caution">
    <text evidence="4">The sequence shown here is derived from an EMBL/GenBank/DDBJ whole genome shotgun (WGS) entry which is preliminary data.</text>
</comment>
<dbReference type="SUPFAM" id="SSF53448">
    <property type="entry name" value="Nucleotide-diphospho-sugar transferases"/>
    <property type="match status" value="1"/>
</dbReference>
<proteinExistence type="predicted"/>
<evidence type="ECO:0000256" key="1">
    <source>
        <dbReference type="ARBA" id="ARBA00022679"/>
    </source>
</evidence>
<sequence>MSDTTRAFPLTDGRFAVPGNRWDLLNDADFRPAPVAVVIPHYEQPGQLALVLRAIELQDFPADLVEVVVADDGSTVAPDVTASRLNVTVVRQEDRGFRAAAARNLGAAATTAEVLCFLDADTVPEPGYLRHLTRLPARLPDAVVVGRRRHADLSCWRPDMLEDWWFGATAPPVLAEPRWLRDAYDASADLLHIDQRSYRHVISAVMCCSRELFDDIGGFDESFRGYGGEDWEFTHRAVVGGAVLHHARQAVAWHDGPDWADRPVADRLAVKNREALALARLIPDPNARRSGLRYAVPAVVVELDTKEHDAASLTTTLGCFLHEDVGVWLHGARSADLLAELGVDDPRVRVGPVPDLVARRCHSTVVGTGRPALPAKSFTELLRRCGDDGVATVRVAGTGAGLVVCASWATNRLRRWTRGRVVFAKPADAQRIGEVLEVPADSVELRCVEPDVDLSW</sequence>
<evidence type="ECO:0000313" key="4">
    <source>
        <dbReference type="EMBL" id="MCP9273633.1"/>
    </source>
</evidence>
<reference evidence="4 5" key="1">
    <citation type="submission" date="2022-06" db="EMBL/GenBank/DDBJ databases">
        <title>Mycolicibacterium sp. CAU 1645 isolated from seawater.</title>
        <authorList>
            <person name="Kim W."/>
        </authorList>
    </citation>
    <scope>NUCLEOTIDE SEQUENCE [LARGE SCALE GENOMIC DNA]</scope>
    <source>
        <strain evidence="4 5">CAU 1645</strain>
    </source>
</reference>
<dbReference type="InterPro" id="IPR029044">
    <property type="entry name" value="Nucleotide-diphossugar_trans"/>
</dbReference>
<name>A0ABT1M3A2_9MYCO</name>
<evidence type="ECO:0000259" key="2">
    <source>
        <dbReference type="Pfam" id="PF00535"/>
    </source>
</evidence>
<organism evidence="4 5">
    <name type="scientific">Mycolicibacterium arenosum</name>
    <dbReference type="NCBI Taxonomy" id="2952157"/>
    <lineage>
        <taxon>Bacteria</taxon>
        <taxon>Bacillati</taxon>
        <taxon>Actinomycetota</taxon>
        <taxon>Actinomycetes</taxon>
        <taxon>Mycobacteriales</taxon>
        <taxon>Mycobacteriaceae</taxon>
        <taxon>Mycolicibacterium</taxon>
    </lineage>
</organism>
<dbReference type="PANTHER" id="PTHR43685">
    <property type="entry name" value="GLYCOSYLTRANSFERASE"/>
    <property type="match status" value="1"/>
</dbReference>